<dbReference type="Gene3D" id="2.40.128.130">
    <property type="entry name" value="Autotransporter beta-domain"/>
    <property type="match status" value="1"/>
</dbReference>
<dbReference type="InterPro" id="IPR036709">
    <property type="entry name" value="Autotransporte_beta_dom_sf"/>
</dbReference>
<reference evidence="4 5" key="1">
    <citation type="journal article" date="2015" name="Genome Announc.">
        <title>Thirty-Two Complete Genome Assemblies of Nine Yersinia Species, Including Y. pestis, Y. pseudotuberculosis, and Y. enterocolitica.</title>
        <authorList>
            <person name="Johnson S.L."/>
            <person name="Daligault H.E."/>
            <person name="Davenport K.W."/>
            <person name="Jaissle J."/>
            <person name="Frey K.G."/>
            <person name="Ladner J.T."/>
            <person name="Broomall S.M."/>
            <person name="Bishop-Lilly K.A."/>
            <person name="Bruce D.C."/>
            <person name="Coyne S.R."/>
            <person name="Gibbons H.S."/>
            <person name="Lo C.C."/>
            <person name="Munk A.C."/>
            <person name="Rosenzweig C.N."/>
            <person name="Koroleva G.I."/>
            <person name="Palacios G.F."/>
            <person name="Redden C.L."/>
            <person name="Xu Y."/>
            <person name="Minogue T.D."/>
            <person name="Chain P.S."/>
        </authorList>
    </citation>
    <scope>NUCLEOTIDE SEQUENCE [LARGE SCALE GENOMIC DNA]</scope>
    <source>
        <strain evidence="4 5">Y231</strain>
    </source>
</reference>
<proteinExistence type="predicted"/>
<feature type="signal peptide" evidence="2">
    <location>
        <begin position="1"/>
        <end position="46"/>
    </location>
</feature>
<keyword evidence="5" id="KW-1185">Reference proteome</keyword>
<dbReference type="PANTHER" id="PTHR12338">
    <property type="entry name" value="AUTOTRANSPORTER"/>
    <property type="match status" value="1"/>
</dbReference>
<feature type="chain" id="PRO_5046733834" evidence="2">
    <location>
        <begin position="47"/>
        <end position="770"/>
    </location>
</feature>
<name>A0ABN4FQC0_9GAMM</name>
<dbReference type="PROSITE" id="PS51208">
    <property type="entry name" value="AUTOTRANSPORTER"/>
    <property type="match status" value="1"/>
</dbReference>
<dbReference type="PANTHER" id="PTHR12338:SF5">
    <property type="entry name" value="ANTIGEN 43-RELATED"/>
    <property type="match status" value="1"/>
</dbReference>
<accession>A0ABN4FQC0</accession>
<evidence type="ECO:0000256" key="1">
    <source>
        <dbReference type="SAM" id="Coils"/>
    </source>
</evidence>
<organism evidence="4 5">
    <name type="scientific">Yersinia rochesterensis</name>
    <dbReference type="NCBI Taxonomy" id="1604335"/>
    <lineage>
        <taxon>Bacteria</taxon>
        <taxon>Pseudomonadati</taxon>
        <taxon>Pseudomonadota</taxon>
        <taxon>Gammaproteobacteria</taxon>
        <taxon>Enterobacterales</taxon>
        <taxon>Yersiniaceae</taxon>
        <taxon>Yersinia</taxon>
    </lineage>
</organism>
<keyword evidence="1" id="KW-0175">Coiled coil</keyword>
<protein>
    <submittedName>
        <fullName evidence="4">Outer membrane autotransporter barrel domain protein</fullName>
    </submittedName>
</protein>
<dbReference type="InterPro" id="IPR050909">
    <property type="entry name" value="Bact_Autotransporter_VF"/>
</dbReference>
<dbReference type="InterPro" id="IPR005546">
    <property type="entry name" value="Autotransporte_beta"/>
</dbReference>
<feature type="domain" description="Autotransporter" evidence="3">
    <location>
        <begin position="469"/>
        <end position="770"/>
    </location>
</feature>
<evidence type="ECO:0000259" key="3">
    <source>
        <dbReference type="PROSITE" id="PS51208"/>
    </source>
</evidence>
<dbReference type="RefSeq" id="WP_235202964.1">
    <property type="nucleotide sequence ID" value="NZ_CP008955.1"/>
</dbReference>
<dbReference type="Proteomes" id="UP000031883">
    <property type="component" value="Chromosome"/>
</dbReference>
<gene>
    <name evidence="4" type="ORF">CH54_3086</name>
</gene>
<evidence type="ECO:0000313" key="4">
    <source>
        <dbReference type="EMBL" id="AJJ35600.1"/>
    </source>
</evidence>
<feature type="coiled-coil region" evidence="1">
    <location>
        <begin position="331"/>
        <end position="416"/>
    </location>
</feature>
<dbReference type="Pfam" id="PF03797">
    <property type="entry name" value="Autotransporter"/>
    <property type="match status" value="1"/>
</dbReference>
<dbReference type="NCBIfam" id="TIGR01414">
    <property type="entry name" value="autotrans_barl"/>
    <property type="match status" value="1"/>
</dbReference>
<dbReference type="SUPFAM" id="SSF103515">
    <property type="entry name" value="Autotransporter"/>
    <property type="match status" value="1"/>
</dbReference>
<evidence type="ECO:0000313" key="5">
    <source>
        <dbReference type="Proteomes" id="UP000031883"/>
    </source>
</evidence>
<dbReference type="SMART" id="SM00869">
    <property type="entry name" value="Autotransporter"/>
    <property type="match status" value="1"/>
</dbReference>
<dbReference type="EMBL" id="CP009997">
    <property type="protein sequence ID" value="AJJ35600.1"/>
    <property type="molecule type" value="Genomic_DNA"/>
</dbReference>
<keyword evidence="2" id="KW-0732">Signal</keyword>
<dbReference type="InterPro" id="IPR006315">
    <property type="entry name" value="OM_autotransptr_brl_dom"/>
</dbReference>
<evidence type="ECO:0000256" key="2">
    <source>
        <dbReference type="SAM" id="SignalP"/>
    </source>
</evidence>
<sequence>MYISNIIQPNGRTHNISSNDARYSLSPCAKAISALLLVFSSTFAWADDNTPTVDTAMTSTPPPPLIPGQDIPQQREISNVFNNEYGGGNELIHPDSHNPRTNSIFISSISHMLEAGATLPEFISELNLHKKEIAAHQEELARATVESEKYSITRLPSILIASAAQHSKIIPFLSNSLANELRLIGLAELDPPKKPKLSELATLLQKLQQASASGNKPLITTTRKKINKLKNRKEWEQLETGKTPLSWDQEVKQAYEEIRNIPVQLNKEIGQKAQEKRITMQMLDKLYDGEIEKEKTLVRKITKPLNNILPTTVVNDVYQEIESIFDDATIKAAAAKAAEKAAAEKAAAEKAAAEKAAAEKAAAEKAAAEKAAAEKAAAEKAAAEKAAAEKAAAEKKAAEKAAAEKAAAEKAAAEKAAIKPVVPKPAPIIGHNPQVGSYIANQIAAQQMFITDDLQHRQGETRYIDPVTGEGKVSSLWINTSGAKNRFNSGNDQLRTKSNRYAIQLGGTLNKWSSGGDDQGILGITAGFGKSTNHSHSTSSHHQAQGSVDGYNLGLYSIWYADNQTRLGPYIDLLAQYGWFNNQIKAPNVTTAANYKSYLFTSALETGYKIQLLETADTKLSLQPRAKVMWQRTSGLLHKEPNAILINIEEDNAVTTKLGMRTVLELDIDTLSSAKNLQISPSFEANWIHSRVNQGVQLSRAYTTPQRVQDKIELVSVNVSPQGNSNIADLKLGIEANIDSNLRLWTYLGHQFGGHNYSDTQATIGMNYRF</sequence>